<dbReference type="EMBL" id="JANPWB010000005">
    <property type="protein sequence ID" value="KAJ1186712.1"/>
    <property type="molecule type" value="Genomic_DNA"/>
</dbReference>
<evidence type="ECO:0000313" key="2">
    <source>
        <dbReference type="EMBL" id="KAJ1186712.1"/>
    </source>
</evidence>
<name>A0AAV7UC84_PLEWA</name>
<organism evidence="2 3">
    <name type="scientific">Pleurodeles waltl</name>
    <name type="common">Iberian ribbed newt</name>
    <dbReference type="NCBI Taxonomy" id="8319"/>
    <lineage>
        <taxon>Eukaryota</taxon>
        <taxon>Metazoa</taxon>
        <taxon>Chordata</taxon>
        <taxon>Craniata</taxon>
        <taxon>Vertebrata</taxon>
        <taxon>Euteleostomi</taxon>
        <taxon>Amphibia</taxon>
        <taxon>Batrachia</taxon>
        <taxon>Caudata</taxon>
        <taxon>Salamandroidea</taxon>
        <taxon>Salamandridae</taxon>
        <taxon>Pleurodelinae</taxon>
        <taxon>Pleurodeles</taxon>
    </lineage>
</organism>
<protein>
    <submittedName>
        <fullName evidence="2">Uncharacterized protein</fullName>
    </submittedName>
</protein>
<evidence type="ECO:0000313" key="3">
    <source>
        <dbReference type="Proteomes" id="UP001066276"/>
    </source>
</evidence>
<evidence type="ECO:0000256" key="1">
    <source>
        <dbReference type="SAM" id="MobiDB-lite"/>
    </source>
</evidence>
<accession>A0AAV7UC84</accession>
<comment type="caution">
    <text evidence="2">The sequence shown here is derived from an EMBL/GenBank/DDBJ whole genome shotgun (WGS) entry which is preliminary data.</text>
</comment>
<dbReference type="Proteomes" id="UP001066276">
    <property type="component" value="Chromosome 3_1"/>
</dbReference>
<gene>
    <name evidence="2" type="ORF">NDU88_003493</name>
</gene>
<reference evidence="2" key="1">
    <citation type="journal article" date="2022" name="bioRxiv">
        <title>Sequencing and chromosome-scale assembly of the giantPleurodeles waltlgenome.</title>
        <authorList>
            <person name="Brown T."/>
            <person name="Elewa A."/>
            <person name="Iarovenko S."/>
            <person name="Subramanian E."/>
            <person name="Araus A.J."/>
            <person name="Petzold A."/>
            <person name="Susuki M."/>
            <person name="Suzuki K.-i.T."/>
            <person name="Hayashi T."/>
            <person name="Toyoda A."/>
            <person name="Oliveira C."/>
            <person name="Osipova E."/>
            <person name="Leigh N.D."/>
            <person name="Simon A."/>
            <person name="Yun M.H."/>
        </authorList>
    </citation>
    <scope>NUCLEOTIDE SEQUENCE</scope>
    <source>
        <strain evidence="2">20211129_DDA</strain>
        <tissue evidence="2">Liver</tissue>
    </source>
</reference>
<sequence length="354" mass="39478">MLRELKSNYYAEGNQFILGQIRSTLGQYGEAVQRKGLCRCDGSLHSDPHSSPTCADSAFVAPELAQDHSAGIGCLTPPLELRGFKRQLTSFQEESAGNRSWEAPEFMEGKDSETTNEDAASWRDGTPPESGPPETLEDGADPGEPNERATTLQEKRGLSRYRVRDKGNRAGDGRRERKKNDKVSRKRRAKEQDIRVGDFVLVRNRKSGSKFLLPFEKDPWVVIAQKGTKVTARRKHEVITRNISFFKVFRLDGGVMDRELSSPLASNCENGDEGSVECGNSRSMLPSHEMLRDDPVVIDQRSVDVQSLDIPHDAGQGIPEIMPVEVLPPRHGLKHYNLRPCPPKSTRLQGFVAD</sequence>
<keyword evidence="3" id="KW-1185">Reference proteome</keyword>
<feature type="region of interest" description="Disordered" evidence="1">
    <location>
        <begin position="92"/>
        <end position="190"/>
    </location>
</feature>
<proteinExistence type="predicted"/>
<dbReference type="AlphaFoldDB" id="A0AAV7UC84"/>
<feature type="compositionally biased region" description="Basic and acidic residues" evidence="1">
    <location>
        <begin position="153"/>
        <end position="183"/>
    </location>
</feature>